<name>A0ACB8DB25_DERSI</name>
<sequence length="259" mass="28174">MLSQTYCDALLKFTIRMYQLLQSKNAENENVVCSAFSVACSLAMLAGGAGGSTSKQIFALLSLKASKDRIREHFSNLLTMLSGCAPDATFLVANRLYSDKRFPVQSGYVVLLESSYGATLKSVDFSSSHEVVRREANAWIKEQTASKVQDMLRPGSVDSRTVLETLKDLGVKDLFTPGKADLSGIFESGRPAVSEVIHKAAVEVYEEGTEPAASTTVVIESTGTIAAQAVRFVVDHPFMFLIKSNEPEVILFMGSVRKL</sequence>
<gene>
    <name evidence="1" type="ORF">HPB49_004587</name>
</gene>
<dbReference type="Proteomes" id="UP000821865">
    <property type="component" value="Chromosome 2"/>
</dbReference>
<protein>
    <submittedName>
        <fullName evidence="1">Uncharacterized protein</fullName>
    </submittedName>
</protein>
<evidence type="ECO:0000313" key="2">
    <source>
        <dbReference type="Proteomes" id="UP000821865"/>
    </source>
</evidence>
<evidence type="ECO:0000313" key="1">
    <source>
        <dbReference type="EMBL" id="KAH7965182.1"/>
    </source>
</evidence>
<keyword evidence="2" id="KW-1185">Reference proteome</keyword>
<comment type="caution">
    <text evidence="1">The sequence shown here is derived from an EMBL/GenBank/DDBJ whole genome shotgun (WGS) entry which is preliminary data.</text>
</comment>
<proteinExistence type="predicted"/>
<accession>A0ACB8DB25</accession>
<organism evidence="1 2">
    <name type="scientific">Dermacentor silvarum</name>
    <name type="common">Tick</name>
    <dbReference type="NCBI Taxonomy" id="543639"/>
    <lineage>
        <taxon>Eukaryota</taxon>
        <taxon>Metazoa</taxon>
        <taxon>Ecdysozoa</taxon>
        <taxon>Arthropoda</taxon>
        <taxon>Chelicerata</taxon>
        <taxon>Arachnida</taxon>
        <taxon>Acari</taxon>
        <taxon>Parasitiformes</taxon>
        <taxon>Ixodida</taxon>
        <taxon>Ixodoidea</taxon>
        <taxon>Ixodidae</taxon>
        <taxon>Rhipicephalinae</taxon>
        <taxon>Dermacentor</taxon>
    </lineage>
</organism>
<dbReference type="EMBL" id="CM023471">
    <property type="protein sequence ID" value="KAH7965182.1"/>
    <property type="molecule type" value="Genomic_DNA"/>
</dbReference>
<reference evidence="1" key="1">
    <citation type="submission" date="2020-05" db="EMBL/GenBank/DDBJ databases">
        <title>Large-scale comparative analyses of tick genomes elucidate their genetic diversity and vector capacities.</title>
        <authorList>
            <person name="Jia N."/>
            <person name="Wang J."/>
            <person name="Shi W."/>
            <person name="Du L."/>
            <person name="Sun Y."/>
            <person name="Zhan W."/>
            <person name="Jiang J."/>
            <person name="Wang Q."/>
            <person name="Zhang B."/>
            <person name="Ji P."/>
            <person name="Sakyi L.B."/>
            <person name="Cui X."/>
            <person name="Yuan T."/>
            <person name="Jiang B."/>
            <person name="Yang W."/>
            <person name="Lam T.T.-Y."/>
            <person name="Chang Q."/>
            <person name="Ding S."/>
            <person name="Wang X."/>
            <person name="Zhu J."/>
            <person name="Ruan X."/>
            <person name="Zhao L."/>
            <person name="Wei J."/>
            <person name="Que T."/>
            <person name="Du C."/>
            <person name="Cheng J."/>
            <person name="Dai P."/>
            <person name="Han X."/>
            <person name="Huang E."/>
            <person name="Gao Y."/>
            <person name="Liu J."/>
            <person name="Shao H."/>
            <person name="Ye R."/>
            <person name="Li L."/>
            <person name="Wei W."/>
            <person name="Wang X."/>
            <person name="Wang C."/>
            <person name="Yang T."/>
            <person name="Huo Q."/>
            <person name="Li W."/>
            <person name="Guo W."/>
            <person name="Chen H."/>
            <person name="Zhou L."/>
            <person name="Ni X."/>
            <person name="Tian J."/>
            <person name="Zhou Y."/>
            <person name="Sheng Y."/>
            <person name="Liu T."/>
            <person name="Pan Y."/>
            <person name="Xia L."/>
            <person name="Li J."/>
            <person name="Zhao F."/>
            <person name="Cao W."/>
        </authorList>
    </citation>
    <scope>NUCLEOTIDE SEQUENCE</scope>
    <source>
        <strain evidence="1">Dsil-2018</strain>
    </source>
</reference>